<evidence type="ECO:0000313" key="4">
    <source>
        <dbReference type="Proteomes" id="UP001199469"/>
    </source>
</evidence>
<dbReference type="PROSITE" id="PS00455">
    <property type="entry name" value="AMP_BINDING"/>
    <property type="match status" value="1"/>
</dbReference>
<protein>
    <submittedName>
        <fullName evidence="3">AMP-binding protein</fullName>
    </submittedName>
</protein>
<dbReference type="SUPFAM" id="SSF56801">
    <property type="entry name" value="Acetyl-CoA synthetase-like"/>
    <property type="match status" value="1"/>
</dbReference>
<gene>
    <name evidence="3" type="ORF">LQ327_14730</name>
</gene>
<organism evidence="3 4">
    <name type="scientific">Actinomycetospora endophytica</name>
    <dbReference type="NCBI Taxonomy" id="2291215"/>
    <lineage>
        <taxon>Bacteria</taxon>
        <taxon>Bacillati</taxon>
        <taxon>Actinomycetota</taxon>
        <taxon>Actinomycetes</taxon>
        <taxon>Pseudonocardiales</taxon>
        <taxon>Pseudonocardiaceae</taxon>
        <taxon>Actinomycetospora</taxon>
    </lineage>
</organism>
<dbReference type="InterPro" id="IPR020845">
    <property type="entry name" value="AMP-binding_CS"/>
</dbReference>
<keyword evidence="4" id="KW-1185">Reference proteome</keyword>
<dbReference type="InterPro" id="IPR042099">
    <property type="entry name" value="ANL_N_sf"/>
</dbReference>
<dbReference type="InterPro" id="IPR050237">
    <property type="entry name" value="ATP-dep_AMP-bd_enzyme"/>
</dbReference>
<name>A0ABS8P8N3_9PSEU</name>
<dbReference type="PANTHER" id="PTHR43767">
    <property type="entry name" value="LONG-CHAIN-FATTY-ACID--COA LIGASE"/>
    <property type="match status" value="1"/>
</dbReference>
<dbReference type="Gene3D" id="3.30.300.30">
    <property type="match status" value="1"/>
</dbReference>
<proteinExistence type="predicted"/>
<accession>A0ABS8P8N3</accession>
<dbReference type="Pfam" id="PF00501">
    <property type="entry name" value="AMP-binding"/>
    <property type="match status" value="1"/>
</dbReference>
<dbReference type="EMBL" id="JAJNDB010000002">
    <property type="protein sequence ID" value="MCD2194626.1"/>
    <property type="molecule type" value="Genomic_DNA"/>
</dbReference>
<comment type="caution">
    <text evidence="3">The sequence shown here is derived from an EMBL/GenBank/DDBJ whole genome shotgun (WGS) entry which is preliminary data.</text>
</comment>
<dbReference type="Proteomes" id="UP001199469">
    <property type="component" value="Unassembled WGS sequence"/>
</dbReference>
<dbReference type="InterPro" id="IPR045851">
    <property type="entry name" value="AMP-bd_C_sf"/>
</dbReference>
<dbReference type="RefSeq" id="WP_230734764.1">
    <property type="nucleotide sequence ID" value="NZ_JAJNDB010000002.1"/>
</dbReference>
<evidence type="ECO:0000259" key="1">
    <source>
        <dbReference type="Pfam" id="PF00501"/>
    </source>
</evidence>
<dbReference type="PANTHER" id="PTHR43767:SF1">
    <property type="entry name" value="NONRIBOSOMAL PEPTIDE SYNTHASE PES1 (EUROFUNG)-RELATED"/>
    <property type="match status" value="1"/>
</dbReference>
<evidence type="ECO:0000259" key="2">
    <source>
        <dbReference type="Pfam" id="PF13193"/>
    </source>
</evidence>
<dbReference type="InterPro" id="IPR025110">
    <property type="entry name" value="AMP-bd_C"/>
</dbReference>
<feature type="domain" description="AMP-binding enzyme C-terminal" evidence="2">
    <location>
        <begin position="426"/>
        <end position="500"/>
    </location>
</feature>
<dbReference type="InterPro" id="IPR000873">
    <property type="entry name" value="AMP-dep_synth/lig_dom"/>
</dbReference>
<sequence>MLRTELIRPIAELLDRHAAERGPTTAFADDERRVTYAELAPRTARLAGHLVAAGVTPGDRVVMVMGNRVETAETYLAVPRAGGVATCVNPEAAPAELAYVLADAGPRIVVTDTDHAELVGGLVAPGIPVIVAGAPRAGWLTHDDLATTDPPAPAPDPADLDAVAFMLYTAGTTGRPKGVELTMRGCLWVVAACWAPIAGLAPGEDVLCALPLFHSYALDLCVLGIVATGASERLLPRFSPSRVLGLLAEGGHSVLPGVPTGFSYLVQAAAGTVPPGTGPPHRLRVAISAGAILPAATNRAFESAYGIPLLDGYGITETSTMVTMNWPHGGRPYGSCGLPLPGLAVRLVDPGSGVDVPTGAEGELWVRGPNVMRGYHGKPEQTADVLVDGWYRTGDLARSDAHGYLTICGRTKEMIIRGGENIYPAEIENVLLDAPGVEDAAVVGAPHPDLGEVPVAFVVPTRDGADEETLRARCRRDLTWFKVPAAIRFTDAIPRTGSGKVKRFELARLLDAGPIERKVPS</sequence>
<feature type="domain" description="AMP-dependent synthetase/ligase" evidence="1">
    <location>
        <begin position="15"/>
        <end position="376"/>
    </location>
</feature>
<reference evidence="3 4" key="1">
    <citation type="submission" date="2021-11" db="EMBL/GenBank/DDBJ databases">
        <title>Draft genome sequence of Actinomycetospora sp. SF1 isolated from the rhizosphere soil.</title>
        <authorList>
            <person name="Duangmal K."/>
            <person name="Chantavorakit T."/>
        </authorList>
    </citation>
    <scope>NUCLEOTIDE SEQUENCE [LARGE SCALE GENOMIC DNA]</scope>
    <source>
        <strain evidence="3 4">TBRC 5722</strain>
    </source>
</reference>
<evidence type="ECO:0000313" key="3">
    <source>
        <dbReference type="EMBL" id="MCD2194626.1"/>
    </source>
</evidence>
<dbReference type="Gene3D" id="3.40.50.12780">
    <property type="entry name" value="N-terminal domain of ligase-like"/>
    <property type="match status" value="1"/>
</dbReference>
<dbReference type="Pfam" id="PF13193">
    <property type="entry name" value="AMP-binding_C"/>
    <property type="match status" value="1"/>
</dbReference>